<dbReference type="Proteomes" id="UP000671995">
    <property type="component" value="Chromosome"/>
</dbReference>
<dbReference type="GO" id="GO:0004181">
    <property type="term" value="F:metallocarboxypeptidase activity"/>
    <property type="evidence" value="ECO:0007669"/>
    <property type="project" value="InterPro"/>
</dbReference>
<dbReference type="Gene3D" id="1.20.140.70">
    <property type="entry name" value="Oligopeptidase f, N-terminal domain"/>
    <property type="match status" value="1"/>
</dbReference>
<evidence type="ECO:0000256" key="6">
    <source>
        <dbReference type="RuleBase" id="RU003435"/>
    </source>
</evidence>
<reference evidence="9" key="1">
    <citation type="submission" date="2020-05" db="EMBL/GenBank/DDBJ databases">
        <authorList>
            <person name="Zeng H."/>
            <person name="Chan Y.K."/>
            <person name="Watt R.M."/>
        </authorList>
    </citation>
    <scope>NUCLEOTIDE SEQUENCE</scope>
    <source>
        <strain evidence="9">ATCC 700773</strain>
    </source>
</reference>
<evidence type="ECO:0000313" key="9">
    <source>
        <dbReference type="EMBL" id="QTQ12693.1"/>
    </source>
</evidence>
<dbReference type="EMBL" id="CP054257">
    <property type="protein sequence ID" value="QTQ12693.1"/>
    <property type="molecule type" value="Genomic_DNA"/>
</dbReference>
<comment type="similarity">
    <text evidence="6">Belongs to the peptidase M3 family.</text>
</comment>
<evidence type="ECO:0000256" key="4">
    <source>
        <dbReference type="ARBA" id="ARBA00022833"/>
    </source>
</evidence>
<dbReference type="CDD" id="cd09607">
    <property type="entry name" value="M3B_PepF"/>
    <property type="match status" value="1"/>
</dbReference>
<keyword evidence="4 6" id="KW-0862">Zinc</keyword>
<evidence type="ECO:0000256" key="1">
    <source>
        <dbReference type="ARBA" id="ARBA00022670"/>
    </source>
</evidence>
<keyword evidence="5 6" id="KW-0482">Metalloprotease</keyword>
<dbReference type="InterPro" id="IPR011977">
    <property type="entry name" value="Pept_M3B_clade3"/>
</dbReference>
<dbReference type="SUPFAM" id="SSF55486">
    <property type="entry name" value="Metalloproteases ('zincins'), catalytic domain"/>
    <property type="match status" value="1"/>
</dbReference>
<organism evidence="9 10">
    <name type="scientific">Treponema parvum</name>
    <dbReference type="NCBI Taxonomy" id="138851"/>
    <lineage>
        <taxon>Bacteria</taxon>
        <taxon>Pseudomonadati</taxon>
        <taxon>Spirochaetota</taxon>
        <taxon>Spirochaetia</taxon>
        <taxon>Spirochaetales</taxon>
        <taxon>Treponemataceae</taxon>
        <taxon>Treponema</taxon>
    </lineage>
</organism>
<dbReference type="InterPro" id="IPR042088">
    <property type="entry name" value="OligoPept_F_C"/>
</dbReference>
<evidence type="ECO:0000256" key="2">
    <source>
        <dbReference type="ARBA" id="ARBA00022723"/>
    </source>
</evidence>
<proteinExistence type="inferred from homology"/>
<dbReference type="PANTHER" id="PTHR34217:SF1">
    <property type="entry name" value="CARBOXYPEPTIDASE 1"/>
    <property type="match status" value="1"/>
</dbReference>
<keyword evidence="3 6" id="KW-0378">Hydrolase</keyword>
<evidence type="ECO:0000256" key="3">
    <source>
        <dbReference type="ARBA" id="ARBA00022801"/>
    </source>
</evidence>
<feature type="domain" description="Peptidase M3A/M3B catalytic" evidence="7">
    <location>
        <begin position="205"/>
        <end position="599"/>
    </location>
</feature>
<dbReference type="InterPro" id="IPR013647">
    <property type="entry name" value="OligopepF_N_dom"/>
</dbReference>
<comment type="cofactor">
    <cofactor evidence="6">
        <name>Zn(2+)</name>
        <dbReference type="ChEBI" id="CHEBI:29105"/>
    </cofactor>
    <text evidence="6">Binds 1 zinc ion.</text>
</comment>
<dbReference type="InterPro" id="IPR001567">
    <property type="entry name" value="Pept_M3A_M3B_dom"/>
</dbReference>
<dbReference type="NCBIfam" id="TIGR02290">
    <property type="entry name" value="M3_fam_3"/>
    <property type="match status" value="1"/>
</dbReference>
<keyword evidence="2 6" id="KW-0479">Metal-binding</keyword>
<evidence type="ECO:0000313" key="10">
    <source>
        <dbReference type="Proteomes" id="UP000671995"/>
    </source>
</evidence>
<evidence type="ECO:0000256" key="5">
    <source>
        <dbReference type="ARBA" id="ARBA00023049"/>
    </source>
</evidence>
<protein>
    <submittedName>
        <fullName evidence="9">M3 family oligoendopeptidase</fullName>
    </submittedName>
</protein>
<reference evidence="9" key="2">
    <citation type="journal article" date="2021" name="Microbiol. Resour. Announc.">
        <title>Complete Genome Sequences of Three Human Oral Treponema parvum Isolates.</title>
        <authorList>
            <person name="Zeng H."/>
            <person name="Watt R.M."/>
        </authorList>
    </citation>
    <scope>NUCLEOTIDE SEQUENCE</scope>
    <source>
        <strain evidence="9">ATCC 700773</strain>
    </source>
</reference>
<dbReference type="PANTHER" id="PTHR34217">
    <property type="entry name" value="METAL-DEPENDENT CARBOXYPEPTIDASE"/>
    <property type="match status" value="1"/>
</dbReference>
<dbReference type="RefSeq" id="WP_210117405.1">
    <property type="nucleotide sequence ID" value="NZ_CP054257.1"/>
</dbReference>
<dbReference type="GO" id="GO:0046872">
    <property type="term" value="F:metal ion binding"/>
    <property type="evidence" value="ECO:0007669"/>
    <property type="project" value="UniProtKB-UniRule"/>
</dbReference>
<evidence type="ECO:0000259" key="7">
    <source>
        <dbReference type="Pfam" id="PF01432"/>
    </source>
</evidence>
<dbReference type="InterPro" id="IPR034006">
    <property type="entry name" value="M3B_PepF_2"/>
</dbReference>
<dbReference type="InterPro" id="IPR001333">
    <property type="entry name" value="Peptidase_M32_Taq"/>
</dbReference>
<dbReference type="GO" id="GO:0004222">
    <property type="term" value="F:metalloendopeptidase activity"/>
    <property type="evidence" value="ECO:0007669"/>
    <property type="project" value="InterPro"/>
</dbReference>
<feature type="domain" description="Oligopeptidase F N-terminal" evidence="8">
    <location>
        <begin position="133"/>
        <end position="190"/>
    </location>
</feature>
<dbReference type="Pfam" id="PF01432">
    <property type="entry name" value="Peptidase_M3"/>
    <property type="match status" value="1"/>
</dbReference>
<dbReference type="Pfam" id="PF08439">
    <property type="entry name" value="Peptidase_M3_N"/>
    <property type="match status" value="1"/>
</dbReference>
<accession>A0A975F1J6</accession>
<sequence>MEQTNKNLKAPEWDLKSIYPSLKSKEYKDALRDYEKGMDEIDSLFNSANTLSEKSKDNFDFPLWLSMYISCADKTGALEESLAAYAYIIYSVDTVNKEYLDNLSRMEELQLRSKKQELIFRSVLKKNMGRLPEFYRRYPEFSDYEFFINEELDELSHQMSDDEENLASDLQRTGGDAWARLHEQLISTLKDRETGKTFNELRSGAYSPEAKTRKDSYEKELFLLEQNRIAFAAALNNLKGETVCLNKRRAWENAVDRSLFSARMSKKTLASLIGVIEESLPMWRRYMRFKAEILYNSGAASRGKQKGLSFFDMFAPIPVPAGSDASDSVFDRVWTFEEAKKYIIKEFNSFSKDMGGFAEKAFENNWIDASVRSGKVGGAYCQDFPAQKESRVLSNFTGSFSDVITLVHELGHAYHHSCVTENPYLLSSYPMTLAETASTFAETIVKQDVAPSAKGADKIRLLEFDLQDSCQILVDILSRYYFEQSVFEKRASEELTADDFCALMRDAQERSYGEGLNENRHEYMWAVKTHYYSTSLDFYNFPYAFGQLFALGLYARYKKEGPEFAKTYRLLLSDTGKMNCEDLCKKAGFDITEKDFWRSGVSIYEKEFKELESLFASKK</sequence>
<name>A0A975F1J6_9SPIR</name>
<keyword evidence="1 6" id="KW-0645">Protease</keyword>
<dbReference type="AlphaFoldDB" id="A0A975F1J6"/>
<dbReference type="Gene3D" id="1.10.1370.20">
    <property type="entry name" value="Oligoendopeptidase f, C-terminal domain"/>
    <property type="match status" value="1"/>
</dbReference>
<gene>
    <name evidence="9" type="ORF">HRI96_11095</name>
</gene>
<evidence type="ECO:0000259" key="8">
    <source>
        <dbReference type="Pfam" id="PF08439"/>
    </source>
</evidence>
<dbReference type="GO" id="GO:0006508">
    <property type="term" value="P:proteolysis"/>
    <property type="evidence" value="ECO:0007669"/>
    <property type="project" value="UniProtKB-KW"/>
</dbReference>